<accession>A0ABS4JV01</accession>
<comment type="caution">
    <text evidence="1">The sequence shown here is derived from an EMBL/GenBank/DDBJ whole genome shotgun (WGS) entry which is preliminary data.</text>
</comment>
<dbReference type="InterPro" id="IPR021637">
    <property type="entry name" value="DUF3243"/>
</dbReference>
<sequence length="92" mass="10275">MSNVSPDTPILESFEQWKQFLSERVNEAKRAGASESTIATAAANIGNFLAQKVDPRNREQRLLKELWDVGTKEEQQALASMITKMVSDGKVH</sequence>
<evidence type="ECO:0000313" key="1">
    <source>
        <dbReference type="EMBL" id="MBP2019344.1"/>
    </source>
</evidence>
<dbReference type="GO" id="GO:0004519">
    <property type="term" value="F:endonuclease activity"/>
    <property type="evidence" value="ECO:0007669"/>
    <property type="project" value="UniProtKB-KW"/>
</dbReference>
<dbReference type="InterPro" id="IPR038292">
    <property type="entry name" value="YmfJ/YflH_sf"/>
</dbReference>
<dbReference type="PIRSF" id="PIRSF004764">
    <property type="entry name" value="YmfJ"/>
    <property type="match status" value="1"/>
</dbReference>
<keyword evidence="2" id="KW-1185">Reference proteome</keyword>
<dbReference type="Gene3D" id="1.10.760.20">
    <property type="entry name" value="Protein of unknown function DUF3243"/>
    <property type="match status" value="1"/>
</dbReference>
<name>A0ABS4JV01_9FIRM</name>
<dbReference type="RefSeq" id="WP_209467455.1">
    <property type="nucleotide sequence ID" value="NZ_JAGGLG010000026.1"/>
</dbReference>
<keyword evidence="1" id="KW-0540">Nuclease</keyword>
<organism evidence="1 2">
    <name type="scientific">Symbiobacterium terraclitae</name>
    <dbReference type="NCBI Taxonomy" id="557451"/>
    <lineage>
        <taxon>Bacteria</taxon>
        <taxon>Bacillati</taxon>
        <taxon>Bacillota</taxon>
        <taxon>Clostridia</taxon>
        <taxon>Eubacteriales</taxon>
        <taxon>Symbiobacteriaceae</taxon>
        <taxon>Symbiobacterium</taxon>
    </lineage>
</organism>
<gene>
    <name evidence="1" type="ORF">J2Z79_002771</name>
</gene>
<keyword evidence="1" id="KW-0378">Hydrolase</keyword>
<keyword evidence="1" id="KW-0255">Endonuclease</keyword>
<reference evidence="1 2" key="1">
    <citation type="submission" date="2021-03" db="EMBL/GenBank/DDBJ databases">
        <title>Genomic Encyclopedia of Type Strains, Phase IV (KMG-IV): sequencing the most valuable type-strain genomes for metagenomic binning, comparative biology and taxonomic classification.</title>
        <authorList>
            <person name="Goeker M."/>
        </authorList>
    </citation>
    <scope>NUCLEOTIDE SEQUENCE [LARGE SCALE GENOMIC DNA]</scope>
    <source>
        <strain evidence="1 2">DSM 27138</strain>
    </source>
</reference>
<protein>
    <submittedName>
        <fullName evidence="1">Restriction endonuclease</fullName>
    </submittedName>
</protein>
<dbReference type="Pfam" id="PF11588">
    <property type="entry name" value="DUF3243"/>
    <property type="match status" value="1"/>
</dbReference>
<dbReference type="EMBL" id="JAGGLG010000026">
    <property type="protein sequence ID" value="MBP2019344.1"/>
    <property type="molecule type" value="Genomic_DNA"/>
</dbReference>
<evidence type="ECO:0000313" key="2">
    <source>
        <dbReference type="Proteomes" id="UP001519289"/>
    </source>
</evidence>
<dbReference type="InterPro" id="IPR024702">
    <property type="entry name" value="Uncharacterised_YmfJ"/>
</dbReference>
<dbReference type="Proteomes" id="UP001519289">
    <property type="component" value="Unassembled WGS sequence"/>
</dbReference>
<proteinExistence type="predicted"/>